<reference evidence="3" key="1">
    <citation type="submission" date="2021-05" db="EMBL/GenBank/DDBJ databases">
        <title>Direct Submission.</title>
        <authorList>
            <person name="Li K."/>
            <person name="Gao J."/>
        </authorList>
    </citation>
    <scope>NUCLEOTIDE SEQUENCE [LARGE SCALE GENOMIC DNA]</scope>
    <source>
        <strain evidence="3">HDS12</strain>
    </source>
</reference>
<keyword evidence="1" id="KW-1133">Transmembrane helix</keyword>
<keyword evidence="1" id="KW-0812">Transmembrane</keyword>
<sequence>MRRELAAGALGRLSGVHGRLLAAGALPGLLRALRGLSAGGRARLAAGVAGHALGESALAVLRVLGTLRADRGLGRGLRAARAAVEVLTGAAGVAVLLAALSVRRDLGATLLCGGVVVLLVRGMLVGRGRAMCLLWPRCGMLALGVGGR</sequence>
<keyword evidence="1" id="KW-0472">Membrane</keyword>
<dbReference type="RefSeq" id="WP_212641585.1">
    <property type="nucleotide sequence ID" value="NZ_CP074132.1"/>
</dbReference>
<evidence type="ECO:0000256" key="1">
    <source>
        <dbReference type="SAM" id="Phobius"/>
    </source>
</evidence>
<evidence type="ECO:0000313" key="2">
    <source>
        <dbReference type="EMBL" id="QUX28621.1"/>
    </source>
</evidence>
<keyword evidence="3" id="KW-1185">Reference proteome</keyword>
<name>A0ABX8C2K0_9ACTN</name>
<dbReference type="EMBL" id="CP074132">
    <property type="protein sequence ID" value="QUX28621.1"/>
    <property type="molecule type" value="Genomic_DNA"/>
</dbReference>
<dbReference type="Proteomes" id="UP000678016">
    <property type="component" value="Chromosome"/>
</dbReference>
<feature type="transmembrane region" description="Helical" evidence="1">
    <location>
        <begin position="82"/>
        <end position="100"/>
    </location>
</feature>
<accession>A0ABX8C2K0</accession>
<protein>
    <submittedName>
        <fullName evidence="2">Uncharacterized protein</fullName>
    </submittedName>
</protein>
<organism evidence="2 3">
    <name type="scientific">Nocardiopsis akebiae</name>
    <dbReference type="NCBI Taxonomy" id="2831968"/>
    <lineage>
        <taxon>Bacteria</taxon>
        <taxon>Bacillati</taxon>
        <taxon>Actinomycetota</taxon>
        <taxon>Actinomycetes</taxon>
        <taxon>Streptosporangiales</taxon>
        <taxon>Nocardiopsidaceae</taxon>
        <taxon>Nocardiopsis</taxon>
    </lineage>
</organism>
<evidence type="ECO:0000313" key="3">
    <source>
        <dbReference type="Proteomes" id="UP000678016"/>
    </source>
</evidence>
<proteinExistence type="predicted"/>
<feature type="transmembrane region" description="Helical" evidence="1">
    <location>
        <begin position="106"/>
        <end position="124"/>
    </location>
</feature>
<gene>
    <name evidence="2" type="ORF">KGD83_25955</name>
</gene>